<dbReference type="AlphaFoldDB" id="A0A162T5N1"/>
<evidence type="ECO:0000256" key="5">
    <source>
        <dbReference type="ARBA" id="ARBA00022741"/>
    </source>
</evidence>
<organism evidence="11 12">
    <name type="scientific">Phycomyces blakesleeanus (strain ATCC 8743b / DSM 1359 / FGSC 10004 / NBRC 33097 / NRRL 1555)</name>
    <dbReference type="NCBI Taxonomy" id="763407"/>
    <lineage>
        <taxon>Eukaryota</taxon>
        <taxon>Fungi</taxon>
        <taxon>Fungi incertae sedis</taxon>
        <taxon>Mucoromycota</taxon>
        <taxon>Mucoromycotina</taxon>
        <taxon>Mucoromycetes</taxon>
        <taxon>Mucorales</taxon>
        <taxon>Phycomycetaceae</taxon>
        <taxon>Phycomyces</taxon>
    </lineage>
</organism>
<dbReference type="PANTHER" id="PTHR43654">
    <property type="entry name" value="GLUTAMATE 5-KINASE"/>
    <property type="match status" value="1"/>
</dbReference>
<dbReference type="InParanoid" id="A0A162T5N1"/>
<evidence type="ECO:0000256" key="2">
    <source>
        <dbReference type="ARBA" id="ARBA00012908"/>
    </source>
</evidence>
<dbReference type="InterPro" id="IPR001048">
    <property type="entry name" value="Asp/Glu/Uridylate_kinase"/>
</dbReference>
<comment type="catalytic activity">
    <reaction evidence="9">
        <text>isopentenyl phosphate + ATP = isopentenyl diphosphate + ADP</text>
        <dbReference type="Rhea" id="RHEA:33963"/>
        <dbReference type="ChEBI" id="CHEBI:30616"/>
        <dbReference type="ChEBI" id="CHEBI:65078"/>
        <dbReference type="ChEBI" id="CHEBI:128769"/>
        <dbReference type="ChEBI" id="CHEBI:456216"/>
        <dbReference type="EC" id="2.7.4.26"/>
    </reaction>
</comment>
<sequence length="321" mass="35033">MKTVIIKLGGAALTNKRAICELTNESQLGVLFDQLQVVYESLQKSGDRLVLIHGAGSFGHPQAKRHHIKQGWLSHASANQEREQKLGFATLRQNVLQLHIAILAGLQNRGIPVVSLSPFDHITTENGSENSPERCFRSAAHRANDLMALDLVPLLHGDAVLDRVLGCTILSGDVVMYHLAQLLPQVVRCVFVTDVAGVYDSDPKVVSAQPARLIPFIDSSQTTKGIKKEIERGQGKASVKTLVSEGNQHSDVTGGMNSKVKWAAKTVMHADQARRELQVVICKAGSYEAEHAMSLQPVLNNGEPYPELAMTVFSTTQMQSY</sequence>
<evidence type="ECO:0000256" key="4">
    <source>
        <dbReference type="ARBA" id="ARBA00022679"/>
    </source>
</evidence>
<dbReference type="VEuPathDB" id="FungiDB:PHYBLDRAFT_70887"/>
<dbReference type="OrthoDB" id="1934954at2759"/>
<evidence type="ECO:0000259" key="10">
    <source>
        <dbReference type="Pfam" id="PF00696"/>
    </source>
</evidence>
<evidence type="ECO:0000256" key="1">
    <source>
        <dbReference type="ARBA" id="ARBA00010540"/>
    </source>
</evidence>
<evidence type="ECO:0000256" key="7">
    <source>
        <dbReference type="ARBA" id="ARBA00022840"/>
    </source>
</evidence>
<evidence type="ECO:0000313" key="11">
    <source>
        <dbReference type="EMBL" id="OAD66432.1"/>
    </source>
</evidence>
<reference evidence="12" key="1">
    <citation type="submission" date="2015-06" db="EMBL/GenBank/DDBJ databases">
        <title>Expansion of signal transduction pathways in fungi by whole-genome duplication.</title>
        <authorList>
            <consortium name="DOE Joint Genome Institute"/>
            <person name="Corrochano L.M."/>
            <person name="Kuo A."/>
            <person name="Marcet-Houben M."/>
            <person name="Polaino S."/>
            <person name="Salamov A."/>
            <person name="Villalobos J.M."/>
            <person name="Alvarez M.I."/>
            <person name="Avalos J."/>
            <person name="Benito E.P."/>
            <person name="Benoit I."/>
            <person name="Burger G."/>
            <person name="Camino L.P."/>
            <person name="Canovas D."/>
            <person name="Cerda-Olmedo E."/>
            <person name="Cheng J.-F."/>
            <person name="Dominguez A."/>
            <person name="Elias M."/>
            <person name="Eslava A.P."/>
            <person name="Glaser F."/>
            <person name="Grimwood J."/>
            <person name="Gutierrez G."/>
            <person name="Heitman J."/>
            <person name="Henrissat B."/>
            <person name="Iturriaga E.A."/>
            <person name="Lang B.F."/>
            <person name="Lavin J.L."/>
            <person name="Lee S."/>
            <person name="Li W."/>
            <person name="Lindquist E."/>
            <person name="Lopez-Garcia S."/>
            <person name="Luque E.M."/>
            <person name="Marcos A.T."/>
            <person name="Martin J."/>
            <person name="McCluskey K."/>
            <person name="Medina H.R."/>
            <person name="Miralles-Duran A."/>
            <person name="Miyazaki A."/>
            <person name="Munoz-Torres E."/>
            <person name="Oguiza J.A."/>
            <person name="Ohm R."/>
            <person name="Olmedo M."/>
            <person name="Orejas M."/>
            <person name="Ortiz-Castellanos L."/>
            <person name="Pisabarro A.G."/>
            <person name="Rodriguez-Romero J."/>
            <person name="Ruiz-Herrera J."/>
            <person name="Ruiz-Vazquez R."/>
            <person name="Sanz C."/>
            <person name="Schackwitz W."/>
            <person name="Schmutz J."/>
            <person name="Shahriari M."/>
            <person name="Shelest E."/>
            <person name="Silva-Franco F."/>
            <person name="Soanes D."/>
            <person name="Syed K."/>
            <person name="Tagua V.G."/>
            <person name="Talbot N.J."/>
            <person name="Thon M."/>
            <person name="De vries R.P."/>
            <person name="Wiebenga A."/>
            <person name="Yadav J.S."/>
            <person name="Braun E.L."/>
            <person name="Baker S."/>
            <person name="Garre V."/>
            <person name="Horwitz B."/>
            <person name="Torres-Martinez S."/>
            <person name="Idnurm A."/>
            <person name="Herrera-Estrella A."/>
            <person name="Gabaldon T."/>
            <person name="Grigoriev I.V."/>
        </authorList>
    </citation>
    <scope>NUCLEOTIDE SEQUENCE [LARGE SCALE GENOMIC DNA]</scope>
    <source>
        <strain evidence="12">NRRL 1555(-)</strain>
    </source>
</reference>
<dbReference type="EC" id="2.7.4.26" evidence="2"/>
<evidence type="ECO:0000256" key="9">
    <source>
        <dbReference type="ARBA" id="ARBA00049063"/>
    </source>
</evidence>
<dbReference type="GO" id="GO:0016114">
    <property type="term" value="P:terpenoid biosynthetic process"/>
    <property type="evidence" value="ECO:0007669"/>
    <property type="project" value="TreeGrafter"/>
</dbReference>
<dbReference type="InterPro" id="IPR024192">
    <property type="entry name" value="Fosfomycin_R_FomA-type"/>
</dbReference>
<evidence type="ECO:0000256" key="3">
    <source>
        <dbReference type="ARBA" id="ARBA00017267"/>
    </source>
</evidence>
<dbReference type="GO" id="GO:1901607">
    <property type="term" value="P:alpha-amino acid biosynthetic process"/>
    <property type="evidence" value="ECO:0007669"/>
    <property type="project" value="UniProtKB-ARBA"/>
</dbReference>
<dbReference type="GO" id="GO:0005829">
    <property type="term" value="C:cytosol"/>
    <property type="evidence" value="ECO:0007669"/>
    <property type="project" value="TreeGrafter"/>
</dbReference>
<dbReference type="NCBIfam" id="NF040647">
    <property type="entry name" value="IPPK_Arch"/>
    <property type="match status" value="1"/>
</dbReference>
<dbReference type="GeneID" id="29003263"/>
<dbReference type="GO" id="GO:0102043">
    <property type="term" value="F:isopentenyl phosphate kinase activity"/>
    <property type="evidence" value="ECO:0007669"/>
    <property type="project" value="UniProtKB-EC"/>
</dbReference>
<dbReference type="RefSeq" id="XP_018284472.1">
    <property type="nucleotide sequence ID" value="XM_018442357.1"/>
</dbReference>
<keyword evidence="7" id="KW-0067">ATP-binding</keyword>
<dbReference type="PANTHER" id="PTHR43654:SF1">
    <property type="entry name" value="ISOPENTENYL PHOSPHATE KINASE"/>
    <property type="match status" value="1"/>
</dbReference>
<evidence type="ECO:0000256" key="6">
    <source>
        <dbReference type="ARBA" id="ARBA00022777"/>
    </source>
</evidence>
<dbReference type="STRING" id="763407.A0A162T5N1"/>
<dbReference type="Proteomes" id="UP000077315">
    <property type="component" value="Unassembled WGS sequence"/>
</dbReference>
<dbReference type="GO" id="GO:0005524">
    <property type="term" value="F:ATP binding"/>
    <property type="evidence" value="ECO:0007669"/>
    <property type="project" value="UniProtKB-KW"/>
</dbReference>
<dbReference type="Gene3D" id="3.40.1160.10">
    <property type="entry name" value="Acetylglutamate kinase-like"/>
    <property type="match status" value="1"/>
</dbReference>
<keyword evidence="12" id="KW-1185">Reference proteome</keyword>
<gene>
    <name evidence="11" type="ORF">PHYBLDRAFT_70887</name>
</gene>
<proteinExistence type="inferred from homology"/>
<accession>A0A162T5N1</accession>
<evidence type="ECO:0000313" key="12">
    <source>
        <dbReference type="Proteomes" id="UP000077315"/>
    </source>
</evidence>
<dbReference type="SUPFAM" id="SSF53633">
    <property type="entry name" value="Carbamate kinase-like"/>
    <property type="match status" value="1"/>
</dbReference>
<keyword evidence="4" id="KW-0808">Transferase</keyword>
<protein>
    <recommendedName>
        <fullName evidence="3">Isopentenyl phosphate kinase</fullName>
        <ecNumber evidence="2">2.7.4.26</ecNumber>
    </recommendedName>
</protein>
<dbReference type="GO" id="GO:0016301">
    <property type="term" value="F:kinase activity"/>
    <property type="evidence" value="ECO:0007669"/>
    <property type="project" value="UniProtKB-KW"/>
</dbReference>
<dbReference type="Pfam" id="PF00696">
    <property type="entry name" value="AA_kinase"/>
    <property type="match status" value="1"/>
</dbReference>
<dbReference type="EMBL" id="KV441003">
    <property type="protein sequence ID" value="OAD66432.1"/>
    <property type="molecule type" value="Genomic_DNA"/>
</dbReference>
<keyword evidence="6" id="KW-0418">Kinase</keyword>
<dbReference type="InterPro" id="IPR036393">
    <property type="entry name" value="AceGlu_kinase-like_sf"/>
</dbReference>
<name>A0A162T5N1_PHYB8</name>
<comment type="similarity">
    <text evidence="1">Belongs to the isopentenyl phosphate kinase family.</text>
</comment>
<keyword evidence="8" id="KW-0414">Isoprene biosynthesis</keyword>
<evidence type="ECO:0000256" key="8">
    <source>
        <dbReference type="ARBA" id="ARBA00023229"/>
    </source>
</evidence>
<keyword evidence="5" id="KW-0547">Nucleotide-binding</keyword>
<feature type="domain" description="Aspartate/glutamate/uridylate kinase" evidence="10">
    <location>
        <begin position="2"/>
        <end position="271"/>
    </location>
</feature>